<dbReference type="RefSeq" id="WP_144347723.1">
    <property type="nucleotide sequence ID" value="NZ_VMKP01000002.1"/>
</dbReference>
<dbReference type="InterPro" id="IPR007361">
    <property type="entry name" value="DUF427"/>
</dbReference>
<gene>
    <name evidence="3" type="ORF">FPL11_05350</name>
</gene>
<accession>A0A557RK06</accession>
<comment type="caution">
    <text evidence="3">The sequence shown here is derived from an EMBL/GenBank/DDBJ whole genome shotgun (WGS) entry which is preliminary data.</text>
</comment>
<evidence type="ECO:0000259" key="2">
    <source>
        <dbReference type="Pfam" id="PF04248"/>
    </source>
</evidence>
<dbReference type="EMBL" id="VMKP01000002">
    <property type="protein sequence ID" value="TVO65499.1"/>
    <property type="molecule type" value="Genomic_DNA"/>
</dbReference>
<dbReference type="AlphaFoldDB" id="A0A557RK06"/>
<feature type="region of interest" description="Disordered" evidence="1">
    <location>
        <begin position="19"/>
        <end position="53"/>
    </location>
</feature>
<dbReference type="Gene3D" id="2.170.150.40">
    <property type="entry name" value="Domain of unknown function (DUF427)"/>
    <property type="match status" value="1"/>
</dbReference>
<dbReference type="Pfam" id="PF04248">
    <property type="entry name" value="NTP_transf_9"/>
    <property type="match status" value="1"/>
</dbReference>
<feature type="domain" description="DUF427" evidence="2">
    <location>
        <begin position="51"/>
        <end position="143"/>
    </location>
</feature>
<evidence type="ECO:0000313" key="4">
    <source>
        <dbReference type="Proteomes" id="UP000316688"/>
    </source>
</evidence>
<sequence>MTDPTDISARREAWRYKGGDRPHFAVAPGPGQESVWDYPRPPAYEPDPRGVSVSLDDHPVARSDHAIRVKETGSPPAFYLPPEAMESRWLRPSSQRTFCEWKGEAEYFDVVTPTAVAEAAVWRYPVPLPGAESIAGWYSLYPEQLTCYVGDEPVKAQSGRYYGGWVTDELVGPWKGEAGTGHW</sequence>
<organism evidence="3 4">
    <name type="scientific">Spiribacter aquaticus</name>
    <dbReference type="NCBI Taxonomy" id="1935996"/>
    <lineage>
        <taxon>Bacteria</taxon>
        <taxon>Pseudomonadati</taxon>
        <taxon>Pseudomonadota</taxon>
        <taxon>Gammaproteobacteria</taxon>
        <taxon>Chromatiales</taxon>
        <taxon>Ectothiorhodospiraceae</taxon>
        <taxon>Spiribacter</taxon>
    </lineage>
</organism>
<evidence type="ECO:0000256" key="1">
    <source>
        <dbReference type="SAM" id="MobiDB-lite"/>
    </source>
</evidence>
<dbReference type="PANTHER" id="PTHR43058">
    <property type="entry name" value="SLR0655 PROTEIN"/>
    <property type="match status" value="1"/>
</dbReference>
<dbReference type="InterPro" id="IPR038694">
    <property type="entry name" value="DUF427_sf"/>
</dbReference>
<proteinExistence type="predicted"/>
<name>A0A557RK06_9GAMM</name>
<keyword evidence="4" id="KW-1185">Reference proteome</keyword>
<dbReference type="Proteomes" id="UP000316688">
    <property type="component" value="Unassembled WGS sequence"/>
</dbReference>
<protein>
    <submittedName>
        <fullName evidence="3">DUF427 domain-containing protein</fullName>
    </submittedName>
</protein>
<dbReference type="PANTHER" id="PTHR43058:SF1">
    <property type="entry name" value="DUF427 DOMAIN-CONTAINING PROTEIN"/>
    <property type="match status" value="1"/>
</dbReference>
<evidence type="ECO:0000313" key="3">
    <source>
        <dbReference type="EMBL" id="TVO65499.1"/>
    </source>
</evidence>
<reference evidence="3 4" key="1">
    <citation type="submission" date="2019-07" db="EMBL/GenBank/DDBJ databases">
        <title>Reclasification of Spiribacter aquaticus.</title>
        <authorList>
            <person name="Leon M.J."/>
            <person name="Sanchez-Porro C."/>
            <person name="Ventosa A."/>
        </authorList>
    </citation>
    <scope>NUCLEOTIDE SEQUENCE [LARGE SCALE GENOMIC DNA]</scope>
    <source>
        <strain evidence="3 4">SP30</strain>
    </source>
</reference>